<name>A0A1T4M3Q2_9ACTN</name>
<feature type="transmembrane region" description="Helical" evidence="1">
    <location>
        <begin position="21"/>
        <end position="44"/>
    </location>
</feature>
<accession>A0A1T4M3Q2</accession>
<evidence type="ECO:0000256" key="1">
    <source>
        <dbReference type="SAM" id="Phobius"/>
    </source>
</evidence>
<dbReference type="Proteomes" id="UP000190637">
    <property type="component" value="Unassembled WGS sequence"/>
</dbReference>
<feature type="transmembrane region" description="Helical" evidence="1">
    <location>
        <begin position="50"/>
        <end position="69"/>
    </location>
</feature>
<protein>
    <recommendedName>
        <fullName evidence="4">Integral membrane protein</fullName>
    </recommendedName>
</protein>
<dbReference type="NCBIfam" id="NF042935">
    <property type="entry name" value="SCO6880_fam"/>
    <property type="match status" value="1"/>
</dbReference>
<dbReference type="STRING" id="1122192.SAMN02745673_00930"/>
<keyword evidence="1" id="KW-0472">Membrane</keyword>
<keyword evidence="3" id="KW-1185">Reference proteome</keyword>
<dbReference type="EMBL" id="FUWS01000002">
    <property type="protein sequence ID" value="SJZ61541.1"/>
    <property type="molecule type" value="Genomic_DNA"/>
</dbReference>
<dbReference type="RefSeq" id="WP_235000740.1">
    <property type="nucleotide sequence ID" value="NZ_FUWS01000002.1"/>
</dbReference>
<dbReference type="AlphaFoldDB" id="A0A1T4M3Q2"/>
<gene>
    <name evidence="2" type="ORF">SAMN02745673_00930</name>
</gene>
<dbReference type="InterPro" id="IPR049978">
    <property type="entry name" value="SCO6880-like"/>
</dbReference>
<evidence type="ECO:0008006" key="4">
    <source>
        <dbReference type="Google" id="ProtNLM"/>
    </source>
</evidence>
<evidence type="ECO:0000313" key="2">
    <source>
        <dbReference type="EMBL" id="SJZ61541.1"/>
    </source>
</evidence>
<evidence type="ECO:0000313" key="3">
    <source>
        <dbReference type="Proteomes" id="UP000190637"/>
    </source>
</evidence>
<keyword evidence="1" id="KW-0812">Transmembrane</keyword>
<organism evidence="2 3">
    <name type="scientific">Marinactinospora thermotolerans DSM 45154</name>
    <dbReference type="NCBI Taxonomy" id="1122192"/>
    <lineage>
        <taxon>Bacteria</taxon>
        <taxon>Bacillati</taxon>
        <taxon>Actinomycetota</taxon>
        <taxon>Actinomycetes</taxon>
        <taxon>Streptosporangiales</taxon>
        <taxon>Nocardiopsidaceae</taxon>
        <taxon>Marinactinospora</taxon>
    </lineage>
</organism>
<keyword evidence="1" id="KW-1133">Transmembrane helix</keyword>
<sequence>MAVSEVRKPRTYGNWRRPSSPGLMGLGAMGTMLLLFGLVFTVFVVMAAGMLAGLVSGGALGAILLVLLVKDRHGRSMLSRFVTRVGWANARSAGAHLYRSGPLGRAGWGTHQLPGLAAPSRLSEHQDSYGRRFALIHVPFTGHFTVVFGSDPDGAALVDAEQIDQWVAGWGQWLANLGEEPGVEAAQVTVETAPDTGHRLRREVTANLDPDAPELARRMLVETMTTYPRGSSAVRAYIAVTFKAMGTNGRRRSAEEVGRDLAARLPALTGSLAATGAGAARPLSAAELCEVVRIAYDPAAATIVDEAHANGEAVEMDWANVGPAAAEATWETYRHDSGTSVSWTMTSAPRGNVQSSVLERLLKPHRDIDRKRVSLLYRPLDPARAAAVVEADLRAAQFRATSTHRPAARDLVATRQAQATANEEAIGAALINFGIVVTATVTDPARLPEAKAAVDNLAATARLRLRPAYGSQDAAFAASLPLGLVLPRHLRVPAELRDQF</sequence>
<reference evidence="2 3" key="1">
    <citation type="submission" date="2017-02" db="EMBL/GenBank/DDBJ databases">
        <authorList>
            <person name="Peterson S.W."/>
        </authorList>
    </citation>
    <scope>NUCLEOTIDE SEQUENCE [LARGE SCALE GENOMIC DNA]</scope>
    <source>
        <strain evidence="2 3">DSM 45154</strain>
    </source>
</reference>
<proteinExistence type="predicted"/>